<dbReference type="Pfam" id="PF13531">
    <property type="entry name" value="SBP_bac_11"/>
    <property type="match status" value="1"/>
</dbReference>
<feature type="chain" id="PRO_5021369628" description="VWFA domain-containing protein" evidence="1">
    <location>
        <begin position="27"/>
        <end position="528"/>
    </location>
</feature>
<dbReference type="InterPro" id="IPR002035">
    <property type="entry name" value="VWF_A"/>
</dbReference>
<dbReference type="PROSITE" id="PS51257">
    <property type="entry name" value="PROKAR_LIPOPROTEIN"/>
    <property type="match status" value="1"/>
</dbReference>
<protein>
    <recommendedName>
        <fullName evidence="2">VWFA domain-containing protein</fullName>
    </recommendedName>
</protein>
<dbReference type="SUPFAM" id="SSF53850">
    <property type="entry name" value="Periplasmic binding protein-like II"/>
    <property type="match status" value="1"/>
</dbReference>
<dbReference type="InterPro" id="IPR036465">
    <property type="entry name" value="vWFA_dom_sf"/>
</dbReference>
<feature type="signal peptide" evidence="1">
    <location>
        <begin position="1"/>
        <end position="26"/>
    </location>
</feature>
<accession>A0A508T2T8</accession>
<dbReference type="EMBL" id="CAADFC020000005">
    <property type="protein sequence ID" value="VIO68064.1"/>
    <property type="molecule type" value="Genomic_DNA"/>
</dbReference>
<gene>
    <name evidence="3" type="ORF">CI1B_18480</name>
</gene>
<evidence type="ECO:0000259" key="2">
    <source>
        <dbReference type="Pfam" id="PF13519"/>
    </source>
</evidence>
<dbReference type="OrthoDB" id="5621159at2"/>
<evidence type="ECO:0000313" key="4">
    <source>
        <dbReference type="Proteomes" id="UP000328092"/>
    </source>
</evidence>
<dbReference type="Pfam" id="PF13519">
    <property type="entry name" value="VWA_2"/>
    <property type="match status" value="1"/>
</dbReference>
<comment type="caution">
    <text evidence="3">The sequence shown here is derived from an EMBL/GenBank/DDBJ whole genome shotgun (WGS) entry which is preliminary data.</text>
</comment>
<organism evidence="3 4">
    <name type="scientific">Bradyrhizobium ivorense</name>
    <dbReference type="NCBI Taxonomy" id="2511166"/>
    <lineage>
        <taxon>Bacteria</taxon>
        <taxon>Pseudomonadati</taxon>
        <taxon>Pseudomonadota</taxon>
        <taxon>Alphaproteobacteria</taxon>
        <taxon>Hyphomicrobiales</taxon>
        <taxon>Nitrobacteraceae</taxon>
        <taxon>Bradyrhizobium</taxon>
    </lineage>
</organism>
<evidence type="ECO:0000313" key="3">
    <source>
        <dbReference type="EMBL" id="VIO68064.1"/>
    </source>
</evidence>
<feature type="domain" description="VWFA" evidence="2">
    <location>
        <begin position="349"/>
        <end position="464"/>
    </location>
</feature>
<keyword evidence="1" id="KW-0732">Signal</keyword>
<proteinExistence type="predicted"/>
<sequence length="528" mass="56706">MSLAVPRSAAKFVAGLLLALGLAACSAPGPQFTILSGSENDVLAPMVQEFCASRQATCTVRYQGSLDIALALKPGGDPDADAVWPAASIWIDMYDTARRVKSVKSIAQMPVILGVRRSEAQALGWIGAKVKTKDILGAVESGKLRFLMTSATQSNSGAAAYLAMLAAGIGKPDLIESGDLDKPEVLATVRGLLRGVQRSSGSSGWLADLYREGERTGAKYDAMWNYEAVIKETNDKLIANHQEPLYAIYPEDGVSVGDSPLGFVDRGRGKEVEAFFNDLQAFLLKNETQARIAATGRRVELGRAAPLKADPATNLDPGRPLTVVRPPEPAVIQKALALYQEALRRPSLTALCLDVSGSMQGNGESQLLDAMRFLFTPARTREVLVQWSREDQIIVLPFSDHVLWTATAGGDDAAQADLLGKTLKLRADGGTDFYTCAARALAAMKPFLDREQHLPAIVIMTDGKSQGAMSTFEMPWRSDGHRVPVFGVTFGDSADRSQLDNLATLTGGRVFDGTKSLTQAFRAVRGYN</sequence>
<evidence type="ECO:0000256" key="1">
    <source>
        <dbReference type="SAM" id="SignalP"/>
    </source>
</evidence>
<dbReference type="SUPFAM" id="SSF53300">
    <property type="entry name" value="vWA-like"/>
    <property type="match status" value="1"/>
</dbReference>
<reference evidence="3" key="1">
    <citation type="submission" date="2019-02" db="EMBL/GenBank/DDBJ databases">
        <authorList>
            <person name="Pothier F.J."/>
        </authorList>
    </citation>
    <scope>NUCLEOTIDE SEQUENCE</scope>
    <source>
        <strain evidence="3">CI-1B</strain>
    </source>
</reference>
<dbReference type="CDD" id="cd00198">
    <property type="entry name" value="vWFA"/>
    <property type="match status" value="1"/>
</dbReference>
<name>A0A508T2T8_9BRAD</name>
<dbReference type="Proteomes" id="UP000328092">
    <property type="component" value="Unassembled WGS sequence"/>
</dbReference>
<keyword evidence="4" id="KW-1185">Reference proteome</keyword>
<dbReference type="RefSeq" id="WP_139858668.1">
    <property type="nucleotide sequence ID" value="NZ_CAADFC020000005.1"/>
</dbReference>
<dbReference type="AlphaFoldDB" id="A0A508T2T8"/>
<dbReference type="Gene3D" id="3.40.50.410">
    <property type="entry name" value="von Willebrand factor, type A domain"/>
    <property type="match status" value="1"/>
</dbReference>